<organism evidence="2 3">
    <name type="scientific">Alternaria burnsii</name>
    <dbReference type="NCBI Taxonomy" id="1187904"/>
    <lineage>
        <taxon>Eukaryota</taxon>
        <taxon>Fungi</taxon>
        <taxon>Dikarya</taxon>
        <taxon>Ascomycota</taxon>
        <taxon>Pezizomycotina</taxon>
        <taxon>Dothideomycetes</taxon>
        <taxon>Pleosporomycetidae</taxon>
        <taxon>Pleosporales</taxon>
        <taxon>Pleosporineae</taxon>
        <taxon>Pleosporaceae</taxon>
        <taxon>Alternaria</taxon>
        <taxon>Alternaria sect. Alternaria</taxon>
    </lineage>
</organism>
<proteinExistence type="predicted"/>
<dbReference type="GeneID" id="62203789"/>
<dbReference type="InterPro" id="IPR029058">
    <property type="entry name" value="AB_hydrolase_fold"/>
</dbReference>
<dbReference type="EMBL" id="JAAABM010000007">
    <property type="protein sequence ID" value="KAF7676059.1"/>
    <property type="molecule type" value="Genomic_DNA"/>
</dbReference>
<sequence>MIKWNYMSNFLVKWGEPAITSTSLQIGGVLGNPAHLPDIPLEETLLDESHNNNLLTCFKRNGFSNPIAYYLNDTLNEEYAERSENNGVLDFPILFIDTKRDTTCTLSMAPKMAEEQERYVENLTFETIEAGHWPHLERPAEINKLIKKWLVTKLGFVLLQL</sequence>
<reference evidence="2" key="2">
    <citation type="submission" date="2020-08" db="EMBL/GenBank/DDBJ databases">
        <title>Draft Genome Sequence of Cumin Blight Pathogen Alternaria burnsii.</title>
        <authorList>
            <person name="Feng Z."/>
        </authorList>
    </citation>
    <scope>NUCLEOTIDE SEQUENCE</scope>
    <source>
        <strain evidence="2">CBS107.38</strain>
    </source>
</reference>
<accession>A0A8H7B461</accession>
<dbReference type="Gene3D" id="3.40.50.1820">
    <property type="entry name" value="alpha/beta hydrolase"/>
    <property type="match status" value="1"/>
</dbReference>
<evidence type="ECO:0000313" key="2">
    <source>
        <dbReference type="EMBL" id="KAF7676059.1"/>
    </source>
</evidence>
<reference evidence="2" key="1">
    <citation type="submission" date="2020-01" db="EMBL/GenBank/DDBJ databases">
        <authorList>
            <person name="Feng Z.H.Z."/>
        </authorList>
    </citation>
    <scope>NUCLEOTIDE SEQUENCE</scope>
    <source>
        <strain evidence="2">CBS107.38</strain>
    </source>
</reference>
<dbReference type="PANTHER" id="PTHR43329">
    <property type="entry name" value="EPOXIDE HYDROLASE"/>
    <property type="match status" value="1"/>
</dbReference>
<evidence type="ECO:0000256" key="1">
    <source>
        <dbReference type="ARBA" id="ARBA00004685"/>
    </source>
</evidence>
<dbReference type="RefSeq" id="XP_038786300.1">
    <property type="nucleotide sequence ID" value="XM_038930611.1"/>
</dbReference>
<comment type="caution">
    <text evidence="2">The sequence shown here is derived from an EMBL/GenBank/DDBJ whole genome shotgun (WGS) entry which is preliminary data.</text>
</comment>
<dbReference type="SUPFAM" id="SSF53474">
    <property type="entry name" value="alpha/beta-Hydrolases"/>
    <property type="match status" value="1"/>
</dbReference>
<keyword evidence="3" id="KW-1185">Reference proteome</keyword>
<comment type="pathway">
    <text evidence="1">Mycotoxin biosynthesis.</text>
</comment>
<gene>
    <name evidence="2" type="ORF">GT037_005564</name>
</gene>
<evidence type="ECO:0000313" key="3">
    <source>
        <dbReference type="Proteomes" id="UP000596902"/>
    </source>
</evidence>
<dbReference type="AlphaFoldDB" id="A0A8H7B461"/>
<dbReference type="Proteomes" id="UP000596902">
    <property type="component" value="Unassembled WGS sequence"/>
</dbReference>
<protein>
    <submittedName>
        <fullName evidence="2">Uncharacterized protein</fullName>
    </submittedName>
</protein>
<name>A0A8H7B461_9PLEO</name>